<protein>
    <recommendedName>
        <fullName evidence="4">Guided entry of tail-anchored proteins factor 1</fullName>
    </recommendedName>
    <alternativeName>
        <fullName evidence="11">Tail-anchored protein insertion receptor WRB</fullName>
    </alternativeName>
    <alternativeName>
        <fullName evidence="12">Tryptophan-rich basic protein</fullName>
    </alternativeName>
</protein>
<feature type="coiled-coil region" evidence="13">
    <location>
        <begin position="111"/>
        <end position="164"/>
    </location>
</feature>
<dbReference type="InterPro" id="IPR036906">
    <property type="entry name" value="ATPase_V1_fsu_sf"/>
</dbReference>
<dbReference type="Proteomes" id="UP000681722">
    <property type="component" value="Unassembled WGS sequence"/>
</dbReference>
<feature type="transmembrane region" description="Helical" evidence="14">
    <location>
        <begin position="67"/>
        <end position="94"/>
    </location>
</feature>
<dbReference type="PANTHER" id="PTHR42650">
    <property type="entry name" value="TAIL-ANCHORED PROTEIN INSERTION RECEPTOR WRB"/>
    <property type="match status" value="1"/>
</dbReference>
<keyword evidence="6 14" id="KW-0812">Transmembrane</keyword>
<dbReference type="InterPro" id="IPR029012">
    <property type="entry name" value="Helix_hairpin_bin_sf"/>
</dbReference>
<evidence type="ECO:0000256" key="4">
    <source>
        <dbReference type="ARBA" id="ARBA00017951"/>
    </source>
</evidence>
<feature type="transmembrane region" description="Helical" evidence="14">
    <location>
        <begin position="218"/>
        <end position="239"/>
    </location>
</feature>
<evidence type="ECO:0000256" key="12">
    <source>
        <dbReference type="ARBA" id="ARBA00033006"/>
    </source>
</evidence>
<reference evidence="15" key="1">
    <citation type="submission" date="2021-02" db="EMBL/GenBank/DDBJ databases">
        <authorList>
            <person name="Nowell W R."/>
        </authorList>
    </citation>
    <scope>NUCLEOTIDE SEQUENCE</scope>
</reference>
<comment type="caution">
    <text evidence="15">The sequence shown here is derived from an EMBL/GenBank/DDBJ whole genome shotgun (WGS) entry which is preliminary data.</text>
</comment>
<dbReference type="AlphaFoldDB" id="A0A815ZI63"/>
<comment type="subcellular location">
    <subcellularLocation>
        <location evidence="1">Endoplasmic reticulum membrane</location>
        <topology evidence="1">Multi-pass membrane protein</topology>
    </subcellularLocation>
</comment>
<evidence type="ECO:0000256" key="2">
    <source>
        <dbReference type="ARBA" id="ARBA00010148"/>
    </source>
</evidence>
<dbReference type="InterPro" id="IPR028945">
    <property type="entry name" value="Get1"/>
</dbReference>
<evidence type="ECO:0000256" key="7">
    <source>
        <dbReference type="ARBA" id="ARBA00022824"/>
    </source>
</evidence>
<evidence type="ECO:0000256" key="13">
    <source>
        <dbReference type="SAM" id="Coils"/>
    </source>
</evidence>
<accession>A0A815ZI63</accession>
<name>A0A815ZI63_9BILA</name>
<feature type="non-terminal residue" evidence="15">
    <location>
        <position position="1"/>
    </location>
</feature>
<dbReference type="GO" id="GO:0071816">
    <property type="term" value="P:tail-anchored membrane protein insertion into ER membrane"/>
    <property type="evidence" value="ECO:0007669"/>
    <property type="project" value="InterPro"/>
</dbReference>
<keyword evidence="8 14" id="KW-1133">Transmembrane helix</keyword>
<evidence type="ECO:0000313" key="15">
    <source>
        <dbReference type="EMBL" id="CAF1585479.1"/>
    </source>
</evidence>
<evidence type="ECO:0000256" key="1">
    <source>
        <dbReference type="ARBA" id="ARBA00004477"/>
    </source>
</evidence>
<dbReference type="Gene3D" id="1.10.287.660">
    <property type="entry name" value="Helix hairpin bin"/>
    <property type="match status" value="1"/>
</dbReference>
<sequence length="247" mass="28771">IAEMIRPTVDNHDKSIPAILEIPSKEHPYDPSKDSILRRAKVTEIMSENNSFTSQSSSPYTATYVNWSLLIFSTFIICIRYFLPSFCMLLITVIDKNKKRLSNTTTGGDNYHSLTQELTRITQDLKQLSQVDQFALYSKKERQRNAVLERLKSLKKEQQTYEKHFQTKLRMGVRVVTVLMSAILLYNFRREPLWLFPSNIFGTIFNRLVTFPSSVDGGIGLIFWMLAFNTFLVSVNDLFKRYRQFLV</sequence>
<dbReference type="PANTHER" id="PTHR42650:SF1">
    <property type="entry name" value="GUIDED ENTRY OF TAIL-ANCHORED PROTEINS FACTOR 1"/>
    <property type="match status" value="1"/>
</dbReference>
<evidence type="ECO:0000256" key="8">
    <source>
        <dbReference type="ARBA" id="ARBA00022989"/>
    </source>
</evidence>
<dbReference type="GO" id="GO:0043529">
    <property type="term" value="C:GET complex"/>
    <property type="evidence" value="ECO:0007669"/>
    <property type="project" value="TreeGrafter"/>
</dbReference>
<evidence type="ECO:0000256" key="9">
    <source>
        <dbReference type="ARBA" id="ARBA00023065"/>
    </source>
</evidence>
<dbReference type="Pfam" id="PF01990">
    <property type="entry name" value="ATP-synt_F"/>
    <property type="match status" value="1"/>
</dbReference>
<keyword evidence="10 14" id="KW-0472">Membrane</keyword>
<evidence type="ECO:0000256" key="6">
    <source>
        <dbReference type="ARBA" id="ARBA00022692"/>
    </source>
</evidence>
<feature type="transmembrane region" description="Helical" evidence="14">
    <location>
        <begin position="171"/>
        <end position="188"/>
    </location>
</feature>
<dbReference type="GO" id="GO:0046961">
    <property type="term" value="F:proton-transporting ATPase activity, rotational mechanism"/>
    <property type="evidence" value="ECO:0007669"/>
    <property type="project" value="InterPro"/>
</dbReference>
<dbReference type="EMBL" id="CAJNOQ010032519">
    <property type="protein sequence ID" value="CAF1585479.1"/>
    <property type="molecule type" value="Genomic_DNA"/>
</dbReference>
<evidence type="ECO:0000256" key="3">
    <source>
        <dbReference type="ARBA" id="ARBA00010799"/>
    </source>
</evidence>
<evidence type="ECO:0000256" key="10">
    <source>
        <dbReference type="ARBA" id="ARBA00023136"/>
    </source>
</evidence>
<evidence type="ECO:0000313" key="16">
    <source>
        <dbReference type="EMBL" id="CAF4455017.1"/>
    </source>
</evidence>
<evidence type="ECO:0000256" key="14">
    <source>
        <dbReference type="SAM" id="Phobius"/>
    </source>
</evidence>
<keyword evidence="13" id="KW-0175">Coiled coil</keyword>
<organism evidence="15 17">
    <name type="scientific">Didymodactylos carnosus</name>
    <dbReference type="NCBI Taxonomy" id="1234261"/>
    <lineage>
        <taxon>Eukaryota</taxon>
        <taxon>Metazoa</taxon>
        <taxon>Spiralia</taxon>
        <taxon>Gnathifera</taxon>
        <taxon>Rotifera</taxon>
        <taxon>Eurotatoria</taxon>
        <taxon>Bdelloidea</taxon>
        <taxon>Philodinida</taxon>
        <taxon>Philodinidae</taxon>
        <taxon>Didymodactylos</taxon>
    </lineage>
</organism>
<comment type="similarity">
    <text evidence="2">Belongs to the V-ATPase F subunit family.</text>
</comment>
<dbReference type="Pfam" id="PF04420">
    <property type="entry name" value="CHD5"/>
    <property type="match status" value="1"/>
</dbReference>
<dbReference type="InterPro" id="IPR008218">
    <property type="entry name" value="ATPase_V1-cplx_f_g_su"/>
</dbReference>
<dbReference type="OrthoDB" id="69461at2759"/>
<keyword evidence="17" id="KW-1185">Reference proteome</keyword>
<dbReference type="Gene3D" id="3.40.50.10580">
    <property type="entry name" value="ATPase, V1 complex, subunit F"/>
    <property type="match status" value="1"/>
</dbReference>
<keyword evidence="5" id="KW-0813">Transport</keyword>
<keyword evidence="7" id="KW-0256">Endoplasmic reticulum</keyword>
<keyword evidence="9" id="KW-0406">Ion transport</keyword>
<proteinExistence type="inferred from homology"/>
<evidence type="ECO:0000256" key="5">
    <source>
        <dbReference type="ARBA" id="ARBA00022448"/>
    </source>
</evidence>
<dbReference type="GO" id="GO:0005789">
    <property type="term" value="C:endoplasmic reticulum membrane"/>
    <property type="evidence" value="ECO:0007669"/>
    <property type="project" value="UniProtKB-SubCell"/>
</dbReference>
<evidence type="ECO:0000256" key="11">
    <source>
        <dbReference type="ARBA" id="ARBA00032437"/>
    </source>
</evidence>
<dbReference type="EMBL" id="CAJOBC010098566">
    <property type="protein sequence ID" value="CAF4455017.1"/>
    <property type="molecule type" value="Genomic_DNA"/>
</dbReference>
<dbReference type="Proteomes" id="UP000663829">
    <property type="component" value="Unassembled WGS sequence"/>
</dbReference>
<evidence type="ECO:0000313" key="17">
    <source>
        <dbReference type="Proteomes" id="UP000663829"/>
    </source>
</evidence>
<gene>
    <name evidence="15" type="ORF">GPM918_LOCUS41391</name>
    <name evidence="16" type="ORF">SRO942_LOCUS42440</name>
</gene>
<comment type="similarity">
    <text evidence="3">Belongs to the WRB/GET1 family.</text>
</comment>
<dbReference type="GO" id="GO:0043495">
    <property type="term" value="F:protein-membrane adaptor activity"/>
    <property type="evidence" value="ECO:0007669"/>
    <property type="project" value="TreeGrafter"/>
</dbReference>